<accession>A0A122IJB5</accession>
<keyword evidence="2" id="KW-0812">Transmembrane</keyword>
<reference evidence="3 4" key="1">
    <citation type="submission" date="2016-02" db="EMBL/GenBank/DDBJ databases">
        <authorList>
            <consortium name="Pathogen Informatics"/>
        </authorList>
    </citation>
    <scope>NUCLEOTIDE SEQUENCE [LARGE SCALE GENOMIC DNA]</scope>
    <source>
        <strain evidence="3 4">K173</strain>
    </source>
</reference>
<evidence type="ECO:0000313" key="3">
    <source>
        <dbReference type="EMBL" id="CXI76655.1"/>
    </source>
</evidence>
<organism evidence="3 4">
    <name type="scientific">Plasmodium berghei</name>
    <dbReference type="NCBI Taxonomy" id="5821"/>
    <lineage>
        <taxon>Eukaryota</taxon>
        <taxon>Sar</taxon>
        <taxon>Alveolata</taxon>
        <taxon>Apicomplexa</taxon>
        <taxon>Aconoidasida</taxon>
        <taxon>Haemosporida</taxon>
        <taxon>Plasmodiidae</taxon>
        <taxon>Plasmodium</taxon>
        <taxon>Plasmodium (Vinckeia)</taxon>
    </lineage>
</organism>
<evidence type="ECO:0000313" key="4">
    <source>
        <dbReference type="Proteomes" id="UP000069549"/>
    </source>
</evidence>
<keyword evidence="2" id="KW-1133">Transmembrane helix</keyword>
<feature type="coiled-coil region" evidence="1">
    <location>
        <begin position="240"/>
        <end position="267"/>
    </location>
</feature>
<name>A0A122IJB5_PLABE</name>
<dbReference type="Proteomes" id="UP000069549">
    <property type="component" value="Chromosome 12"/>
</dbReference>
<proteinExistence type="predicted"/>
<gene>
    <name evidence="3" type="ORF">PBK173_000330600</name>
</gene>
<sequence length="463" mass="55817">MFIRASTIFTYIYYILLFYKYCMHSYGLNFKKTSIRKMFLPNIKLSNKSNLMKTRRNRFINYKNTEKRKGKFIDEANKVNELSMFKNCKKIENEQTYNNVENICREVKENSIMSIPEKMKKNDISNELKKETKNEYAKGNRNNVTRMRNDESHTDYKTEETMDTHIYDKEKKENGSVGNVVETGKQSLNNLAEEDKKNNEIIKKEENTEISTSNDLELKIDKEIELGIKKKKKKSMSEEIRKKLSELAKLRWRNEEERKKLLRCKNKFKHSEKTKQLLSYKIKLKWKDENYRKSVIQKTLIFNQDENTKRRKSLILKEKWKLKEFREKMLCNRKPFSIERRKKISDIIKQKWREEGYKKKTLNAIRENYKKRKLNVGLNPNLNYIQNLIMFKQLGISAPKIRQFPEVHKEKLRGKKKKKKKKIKKSYKENWKNIYDSILDKNEFRNPIPYLGSIDHLSVSTNT</sequence>
<feature type="transmembrane region" description="Helical" evidence="2">
    <location>
        <begin position="12"/>
        <end position="30"/>
    </location>
</feature>
<evidence type="ECO:0000256" key="2">
    <source>
        <dbReference type="SAM" id="Phobius"/>
    </source>
</evidence>
<protein>
    <submittedName>
        <fullName evidence="3">Uncharacterized protein</fullName>
    </submittedName>
</protein>
<dbReference type="EMBL" id="LT160032">
    <property type="protein sequence ID" value="CXI76655.1"/>
    <property type="molecule type" value="Genomic_DNA"/>
</dbReference>
<evidence type="ECO:0000256" key="1">
    <source>
        <dbReference type="SAM" id="Coils"/>
    </source>
</evidence>
<dbReference type="VEuPathDB" id="PlasmoDB:PBANKA_1217500"/>
<keyword evidence="1" id="KW-0175">Coiled coil</keyword>
<keyword evidence="2" id="KW-0472">Membrane</keyword>
<dbReference type="AlphaFoldDB" id="A0A122IJB5"/>